<dbReference type="STRING" id="3088.A0A383VIR3"/>
<sequence>MLDRHQLAGGRRGSTCLPQRQQLQQSWRTCAINTSSRPSTCVSTHSVTSSSEQAQQRLLQSLLDKHLADLSNNHTQAGSSCLTSEQQLEDIYDLLDQEIFFSKGGYVIPKRERAKIDATGGDATYGEVQASGVDVLLRFLAMDSSSVFVDLGCGRGRAVLQVAMHSTVRKAIGIELSESRLEQAEAALEVLQQQGVPLQPVELRHADLSSCSLQEGSHFYLCSTAFGAGICRSLAERLAASPNFQVLVTSRQLPTQPYLYNVSQVPCSFTYGQNGRAYIYVKSLAAAPVATLARVWCRDGVCWLPGSGNRLQLGLSVDEPLFDTRPVLDLKWDRSGEVAEKGQQQQQQHVLQEVRVFGDAEE</sequence>
<dbReference type="GO" id="GO:0051726">
    <property type="term" value="P:regulation of cell cycle"/>
    <property type="evidence" value="ECO:0007669"/>
    <property type="project" value="InterPro"/>
</dbReference>
<keyword evidence="8" id="KW-1185">Reference proteome</keyword>
<dbReference type="Proteomes" id="UP000256970">
    <property type="component" value="Unassembled WGS sequence"/>
</dbReference>
<name>A0A383VIR3_TETOB</name>
<dbReference type="EMBL" id="FNXT01000417">
    <property type="protein sequence ID" value="SZX64554.1"/>
    <property type="molecule type" value="Genomic_DNA"/>
</dbReference>
<dbReference type="Gene3D" id="3.40.50.150">
    <property type="entry name" value="Vaccinia Virus protein VP39"/>
    <property type="match status" value="1"/>
</dbReference>
<dbReference type="AlphaFoldDB" id="A0A383VIR3"/>
<dbReference type="Pfam" id="PF08123">
    <property type="entry name" value="DOT1"/>
    <property type="match status" value="1"/>
</dbReference>
<evidence type="ECO:0000313" key="8">
    <source>
        <dbReference type="Proteomes" id="UP000256970"/>
    </source>
</evidence>
<dbReference type="EC" id="2.1.1.360" evidence="1"/>
<dbReference type="PANTHER" id="PTHR21451">
    <property type="entry name" value="HISTONE H3 METHYLTRANSFERASE"/>
    <property type="match status" value="1"/>
</dbReference>
<keyword evidence="3" id="KW-0156">Chromatin regulator</keyword>
<evidence type="ECO:0000256" key="4">
    <source>
        <dbReference type="ARBA" id="ARBA00029821"/>
    </source>
</evidence>
<dbReference type="InterPro" id="IPR025789">
    <property type="entry name" value="DOT1_dom"/>
</dbReference>
<dbReference type="InterPro" id="IPR029063">
    <property type="entry name" value="SAM-dependent_MTases_sf"/>
</dbReference>
<dbReference type="PANTHER" id="PTHR21451:SF19">
    <property type="entry name" value="ACTIVATED IN BLOCKED UNFOLDED PROTEIN RESPONSE"/>
    <property type="match status" value="1"/>
</dbReference>
<evidence type="ECO:0000256" key="3">
    <source>
        <dbReference type="ARBA" id="ARBA00022853"/>
    </source>
</evidence>
<proteinExistence type="predicted"/>
<feature type="domain" description="DOT1" evidence="6">
    <location>
        <begin position="118"/>
        <end position="193"/>
    </location>
</feature>
<dbReference type="CDD" id="cd02440">
    <property type="entry name" value="AdoMet_MTases"/>
    <property type="match status" value="1"/>
</dbReference>
<evidence type="ECO:0000256" key="2">
    <source>
        <dbReference type="ARBA" id="ARBA00020987"/>
    </source>
</evidence>
<evidence type="ECO:0000259" key="6">
    <source>
        <dbReference type="Pfam" id="PF08123"/>
    </source>
</evidence>
<evidence type="ECO:0000256" key="5">
    <source>
        <dbReference type="ARBA" id="ARBA00047770"/>
    </source>
</evidence>
<reference evidence="7 8" key="1">
    <citation type="submission" date="2016-10" db="EMBL/GenBank/DDBJ databases">
        <authorList>
            <person name="Cai Z."/>
        </authorList>
    </citation>
    <scope>NUCLEOTIDE SEQUENCE [LARGE SCALE GENOMIC DNA]</scope>
</reference>
<gene>
    <name evidence="7" type="ORF">BQ4739_LOCUS5061</name>
</gene>
<evidence type="ECO:0000256" key="1">
    <source>
        <dbReference type="ARBA" id="ARBA00012190"/>
    </source>
</evidence>
<protein>
    <recommendedName>
        <fullName evidence="2">Histone-lysine N-methyltransferase, H3 lysine-79 specific</fullName>
        <ecNumber evidence="1">2.1.1.360</ecNumber>
    </recommendedName>
    <alternativeName>
        <fullName evidence="4">Histone H3-K79 methyltransferase</fullName>
    </alternativeName>
</protein>
<organism evidence="7 8">
    <name type="scientific">Tetradesmus obliquus</name>
    <name type="common">Green alga</name>
    <name type="synonym">Acutodesmus obliquus</name>
    <dbReference type="NCBI Taxonomy" id="3088"/>
    <lineage>
        <taxon>Eukaryota</taxon>
        <taxon>Viridiplantae</taxon>
        <taxon>Chlorophyta</taxon>
        <taxon>core chlorophytes</taxon>
        <taxon>Chlorophyceae</taxon>
        <taxon>CS clade</taxon>
        <taxon>Sphaeropleales</taxon>
        <taxon>Scenedesmaceae</taxon>
        <taxon>Tetradesmus</taxon>
    </lineage>
</organism>
<accession>A0A383VIR3</accession>
<dbReference type="InterPro" id="IPR030445">
    <property type="entry name" value="H3-K79_meTrfase"/>
</dbReference>
<dbReference type="GO" id="GO:0140956">
    <property type="term" value="F:histone H3K79 trimethyltransferase activity"/>
    <property type="evidence" value="ECO:0007669"/>
    <property type="project" value="UniProtKB-EC"/>
</dbReference>
<comment type="catalytic activity">
    <reaction evidence="5">
        <text>L-lysyl(79)-[histone H3] + 3 S-adenosyl-L-methionine = N(6),N(6),N(6)-trimethyl-L-lysyl(79)-[histone H3] + 3 S-adenosyl-L-homocysteine + 3 H(+)</text>
        <dbReference type="Rhea" id="RHEA:60328"/>
        <dbReference type="Rhea" id="RHEA-COMP:15549"/>
        <dbReference type="Rhea" id="RHEA-COMP:15552"/>
        <dbReference type="ChEBI" id="CHEBI:15378"/>
        <dbReference type="ChEBI" id="CHEBI:29969"/>
        <dbReference type="ChEBI" id="CHEBI:57856"/>
        <dbReference type="ChEBI" id="CHEBI:59789"/>
        <dbReference type="ChEBI" id="CHEBI:61961"/>
        <dbReference type="EC" id="2.1.1.360"/>
    </reaction>
</comment>
<evidence type="ECO:0000313" key="7">
    <source>
        <dbReference type="EMBL" id="SZX64554.1"/>
    </source>
</evidence>
<dbReference type="SUPFAM" id="SSF53335">
    <property type="entry name" value="S-adenosyl-L-methionine-dependent methyltransferases"/>
    <property type="match status" value="1"/>
</dbReference>